<evidence type="ECO:0000256" key="7">
    <source>
        <dbReference type="SAM" id="Phobius"/>
    </source>
</evidence>
<feature type="domain" description="ABC transmembrane type-1" evidence="9">
    <location>
        <begin position="307"/>
        <end position="591"/>
    </location>
</feature>
<proteinExistence type="predicted"/>
<keyword evidence="4" id="KW-0067">ATP-binding</keyword>
<accession>A0ABR3IPI8</accession>
<dbReference type="Pfam" id="PF00664">
    <property type="entry name" value="ABC_membrane"/>
    <property type="match status" value="1"/>
</dbReference>
<dbReference type="InterPro" id="IPR036640">
    <property type="entry name" value="ABC1_TM_sf"/>
</dbReference>
<dbReference type="Pfam" id="PF00005">
    <property type="entry name" value="ABC_tran"/>
    <property type="match status" value="1"/>
</dbReference>
<dbReference type="InterPro" id="IPR011527">
    <property type="entry name" value="ABC1_TM_dom"/>
</dbReference>
<feature type="domain" description="ABC transporter" evidence="8">
    <location>
        <begin position="624"/>
        <end position="859"/>
    </location>
</feature>
<name>A0ABR3IPI8_9AGAR</name>
<dbReference type="InterPro" id="IPR003593">
    <property type="entry name" value="AAA+_ATPase"/>
</dbReference>
<dbReference type="SUPFAM" id="SSF52540">
    <property type="entry name" value="P-loop containing nucleoside triphosphate hydrolases"/>
    <property type="match status" value="1"/>
</dbReference>
<feature type="transmembrane region" description="Helical" evidence="7">
    <location>
        <begin position="94"/>
        <end position="118"/>
    </location>
</feature>
<dbReference type="InterPro" id="IPR027417">
    <property type="entry name" value="P-loop_NTPase"/>
</dbReference>
<dbReference type="PROSITE" id="PS00211">
    <property type="entry name" value="ABC_TRANSPORTER_1"/>
    <property type="match status" value="1"/>
</dbReference>
<keyword evidence="3" id="KW-0547">Nucleotide-binding</keyword>
<dbReference type="InterPro" id="IPR003439">
    <property type="entry name" value="ABC_transporter-like_ATP-bd"/>
</dbReference>
<dbReference type="PANTHER" id="PTHR24221">
    <property type="entry name" value="ATP-BINDING CASSETTE SUB-FAMILY B"/>
    <property type="match status" value="1"/>
</dbReference>
<dbReference type="PANTHER" id="PTHR24221:SF648">
    <property type="entry name" value="ABC-TYPE TRANSPORTER ATR1"/>
    <property type="match status" value="1"/>
</dbReference>
<protein>
    <submittedName>
        <fullName evidence="10">Uncharacterized protein</fullName>
    </submittedName>
</protein>
<keyword evidence="5 7" id="KW-1133">Transmembrane helix</keyword>
<feature type="transmembrane region" description="Helical" evidence="7">
    <location>
        <begin position="419"/>
        <end position="440"/>
    </location>
</feature>
<reference evidence="11" key="1">
    <citation type="submission" date="2024-06" db="EMBL/GenBank/DDBJ databases">
        <title>Multi-omics analyses provide insights into the biosynthesis of the anticancer antibiotic pleurotin in Hohenbuehelia grisea.</title>
        <authorList>
            <person name="Weaver J.A."/>
            <person name="Alberti F."/>
        </authorList>
    </citation>
    <scope>NUCLEOTIDE SEQUENCE [LARGE SCALE GENOMIC DNA]</scope>
    <source>
        <strain evidence="11">T-177</strain>
    </source>
</reference>
<dbReference type="PROSITE" id="PS50929">
    <property type="entry name" value="ABC_TM1F"/>
    <property type="match status" value="1"/>
</dbReference>
<evidence type="ECO:0000259" key="8">
    <source>
        <dbReference type="PROSITE" id="PS50893"/>
    </source>
</evidence>
<dbReference type="PROSITE" id="PS50893">
    <property type="entry name" value="ABC_TRANSPORTER_2"/>
    <property type="match status" value="1"/>
</dbReference>
<evidence type="ECO:0000256" key="1">
    <source>
        <dbReference type="ARBA" id="ARBA00004141"/>
    </source>
</evidence>
<evidence type="ECO:0000256" key="6">
    <source>
        <dbReference type="ARBA" id="ARBA00023136"/>
    </source>
</evidence>
<dbReference type="Proteomes" id="UP001556367">
    <property type="component" value="Unassembled WGS sequence"/>
</dbReference>
<dbReference type="Gene3D" id="1.20.1560.10">
    <property type="entry name" value="ABC transporter type 1, transmembrane domain"/>
    <property type="match status" value="1"/>
</dbReference>
<comment type="subcellular location">
    <subcellularLocation>
        <location evidence="1">Membrane</location>
        <topology evidence="1">Multi-pass membrane protein</topology>
    </subcellularLocation>
</comment>
<feature type="transmembrane region" description="Helical" evidence="7">
    <location>
        <begin position="304"/>
        <end position="323"/>
    </location>
</feature>
<feature type="transmembrane region" description="Helical" evidence="7">
    <location>
        <begin position="343"/>
        <end position="364"/>
    </location>
</feature>
<organism evidence="10 11">
    <name type="scientific">Hohenbuehelia grisea</name>
    <dbReference type="NCBI Taxonomy" id="104357"/>
    <lineage>
        <taxon>Eukaryota</taxon>
        <taxon>Fungi</taxon>
        <taxon>Dikarya</taxon>
        <taxon>Basidiomycota</taxon>
        <taxon>Agaricomycotina</taxon>
        <taxon>Agaricomycetes</taxon>
        <taxon>Agaricomycetidae</taxon>
        <taxon>Agaricales</taxon>
        <taxon>Pleurotineae</taxon>
        <taxon>Pleurotaceae</taxon>
        <taxon>Hohenbuehelia</taxon>
    </lineage>
</organism>
<dbReference type="InterPro" id="IPR017871">
    <property type="entry name" value="ABC_transporter-like_CS"/>
</dbReference>
<sequence length="866" mass="94377">MVPAPTPAMLMTFTLRIVSPTIVLLASISLIAKRPSSPLSSSSITSVIVATRISRRAGILSCLTICGFTFFRDGMTAIIAAVVHRSWQRSDNGLIFNTIVGLASFSSLAVLGAWNEVVGADVWSLQRVKYAFAFALLSDTSLAVLLGLQIKVFPPCDRSASEVLHLTIVALRILALIPLLYALLHPRNAFTSITIDASDESIPTASLPLSESAEHSFAGSPSVPLLSTPSTPGASTYGTFANTSTLPYSTLPTTNAPSPANNGTDIEDNDEPVTALDPSWSATCQRIGRILPHLFPRKRPSLQALGFVCIFILLIDRVVNVALPYSLGALVHVFEGDTDKSPWLYLAEYIGLFFLQGSGGLAALRDAAWAPVRQYSDREVSILSFNHLLGLPWAFHTQQKTGEIQPMLDRARTAIGSSLELLIFNMVPTCIDILVALVVFCLKFDWTLGLIIFVFMVAYVTASVVLTNWKAKLHRKMTERDLITPQILADCLLNYDAIEFFNGEEHEATRYRDAYQEYQVSEREFKRSLSILRLVLGLILCLELLTGSTIAALRVVNGEIYPSDFVMFITYLAQLLDPLDRLGSFYQAFIHSLVHTENLFKLLAKPTDVKDRNPPGLTIGNGEIVFENVSFSYDGLCTALSEVSFKVPEGSSVALVGASGSGKTTIFRLLCGSYTLDNDKGRILIGGQDIRNIPQSQLMELIGVVSQNPALFDESIGYNIGYGKFGSSPEEIKAAAMSASMHDRIMSFPKGYNTEVGGFGAQLSGGERQRIAIARMLLKDPRIVCLDEATSALDTSTEKEIQDAIKSSVQGSLLFIAHRLSTAASADYILVLQNGKIVERGTYTELLQRDGVFSSMSFPSDNPDLS</sequence>
<evidence type="ECO:0000256" key="5">
    <source>
        <dbReference type="ARBA" id="ARBA00022989"/>
    </source>
</evidence>
<feature type="transmembrane region" description="Helical" evidence="7">
    <location>
        <begin position="446"/>
        <end position="467"/>
    </location>
</feature>
<dbReference type="InterPro" id="IPR039421">
    <property type="entry name" value="Type_1_exporter"/>
</dbReference>
<dbReference type="SMART" id="SM00382">
    <property type="entry name" value="AAA"/>
    <property type="match status" value="1"/>
</dbReference>
<dbReference type="EMBL" id="JASNQZ010000019">
    <property type="protein sequence ID" value="KAL0945199.1"/>
    <property type="molecule type" value="Genomic_DNA"/>
</dbReference>
<feature type="transmembrane region" description="Helical" evidence="7">
    <location>
        <begin position="130"/>
        <end position="151"/>
    </location>
</feature>
<dbReference type="Gene3D" id="3.40.50.300">
    <property type="entry name" value="P-loop containing nucleotide triphosphate hydrolases"/>
    <property type="match status" value="1"/>
</dbReference>
<evidence type="ECO:0000259" key="9">
    <source>
        <dbReference type="PROSITE" id="PS50929"/>
    </source>
</evidence>
<feature type="transmembrane region" description="Helical" evidence="7">
    <location>
        <begin position="163"/>
        <end position="184"/>
    </location>
</feature>
<feature type="transmembrane region" description="Helical" evidence="7">
    <location>
        <begin position="59"/>
        <end position="82"/>
    </location>
</feature>
<gene>
    <name evidence="10" type="ORF">HGRIS_004347</name>
</gene>
<evidence type="ECO:0000256" key="4">
    <source>
        <dbReference type="ARBA" id="ARBA00022840"/>
    </source>
</evidence>
<evidence type="ECO:0000313" key="10">
    <source>
        <dbReference type="EMBL" id="KAL0945199.1"/>
    </source>
</evidence>
<feature type="transmembrane region" description="Helical" evidence="7">
    <location>
        <begin position="13"/>
        <end position="32"/>
    </location>
</feature>
<keyword evidence="2 7" id="KW-0812">Transmembrane</keyword>
<evidence type="ECO:0000256" key="3">
    <source>
        <dbReference type="ARBA" id="ARBA00022741"/>
    </source>
</evidence>
<keyword evidence="11" id="KW-1185">Reference proteome</keyword>
<evidence type="ECO:0000313" key="11">
    <source>
        <dbReference type="Proteomes" id="UP001556367"/>
    </source>
</evidence>
<comment type="caution">
    <text evidence="10">The sequence shown here is derived from an EMBL/GenBank/DDBJ whole genome shotgun (WGS) entry which is preliminary data.</text>
</comment>
<feature type="transmembrane region" description="Helical" evidence="7">
    <location>
        <begin position="531"/>
        <end position="553"/>
    </location>
</feature>
<evidence type="ECO:0000256" key="2">
    <source>
        <dbReference type="ARBA" id="ARBA00022692"/>
    </source>
</evidence>
<keyword evidence="6 7" id="KW-0472">Membrane</keyword>
<dbReference type="SUPFAM" id="SSF90123">
    <property type="entry name" value="ABC transporter transmembrane region"/>
    <property type="match status" value="1"/>
</dbReference>